<sequence>MVQCRSVWTRWAVRLAIVFSLAVMLALMGSDKAGNTNLQPVSDATEEASTSPESAAAAQRAGPNRTEPFVIPTQKYTIPGCPCARQGLDVRILQQKQREARERPEAFPNWFLSRFSFEGESTCSDFATQRGANQRVVSYSYYTATGRTRPGSEDFHKYLGQMHGTAKAIHASYPDWVVRIYHNVSIEDTFGMQTLCHIHCDHPQWDLCHVRDLPTLGGWSSVGAEEKGVGEWVAGNLPARGVVGRLWRFAVMGDPTAELFSGRTYHLIHDHPSHTHIIMAGLWGALNRYPKVMRTVRDEMFNRTYNSQKLFDQQLLAELVWPVIKDDVINHDSYTCKIHSSAVPFPTRRGSSRYCGWSPFRSHAKGLIKKTPCPIQCRPPGRLKWSRC</sequence>
<name>A0A3R7M5S2_PENVA</name>
<dbReference type="EMBL" id="QCYY01002740">
    <property type="protein sequence ID" value="ROT67892.1"/>
    <property type="molecule type" value="Genomic_DNA"/>
</dbReference>
<reference evidence="3 4" key="2">
    <citation type="submission" date="2019-01" db="EMBL/GenBank/DDBJ databases">
        <title>The decoding of complex shrimp genome reveals the adaptation for benthos swimmer, frequently molting mechanism and breeding impact on genome.</title>
        <authorList>
            <person name="Sun Y."/>
            <person name="Gao Y."/>
            <person name="Yu Y."/>
        </authorList>
    </citation>
    <scope>NUCLEOTIDE SEQUENCE [LARGE SCALE GENOMIC DNA]</scope>
    <source>
        <tissue evidence="3">Muscle</tissue>
    </source>
</reference>
<keyword evidence="2" id="KW-0812">Transmembrane</keyword>
<evidence type="ECO:0000256" key="2">
    <source>
        <dbReference type="SAM" id="Phobius"/>
    </source>
</evidence>
<comment type="caution">
    <text evidence="3">The sequence shown here is derived from an EMBL/GenBank/DDBJ whole genome shotgun (WGS) entry which is preliminary data.</text>
</comment>
<keyword evidence="4" id="KW-1185">Reference proteome</keyword>
<reference evidence="3 4" key="1">
    <citation type="submission" date="2018-04" db="EMBL/GenBank/DDBJ databases">
        <authorList>
            <person name="Zhang X."/>
            <person name="Yuan J."/>
            <person name="Li F."/>
            <person name="Xiang J."/>
        </authorList>
    </citation>
    <scope>NUCLEOTIDE SEQUENCE [LARGE SCALE GENOMIC DNA]</scope>
    <source>
        <tissue evidence="3">Muscle</tissue>
    </source>
</reference>
<evidence type="ECO:0000313" key="3">
    <source>
        <dbReference type="EMBL" id="ROT67892.1"/>
    </source>
</evidence>
<accession>A0A3R7M5S2</accession>
<keyword evidence="2" id="KW-1133">Transmembrane helix</keyword>
<organism evidence="3 4">
    <name type="scientific">Penaeus vannamei</name>
    <name type="common">Whiteleg shrimp</name>
    <name type="synonym">Litopenaeus vannamei</name>
    <dbReference type="NCBI Taxonomy" id="6689"/>
    <lineage>
        <taxon>Eukaryota</taxon>
        <taxon>Metazoa</taxon>
        <taxon>Ecdysozoa</taxon>
        <taxon>Arthropoda</taxon>
        <taxon>Crustacea</taxon>
        <taxon>Multicrustacea</taxon>
        <taxon>Malacostraca</taxon>
        <taxon>Eumalacostraca</taxon>
        <taxon>Eucarida</taxon>
        <taxon>Decapoda</taxon>
        <taxon>Dendrobranchiata</taxon>
        <taxon>Penaeoidea</taxon>
        <taxon>Penaeidae</taxon>
        <taxon>Penaeus</taxon>
    </lineage>
</organism>
<feature type="region of interest" description="Disordered" evidence="1">
    <location>
        <begin position="38"/>
        <end position="66"/>
    </location>
</feature>
<gene>
    <name evidence="3" type="ORF">C7M84_014009</name>
</gene>
<evidence type="ECO:0000313" key="4">
    <source>
        <dbReference type="Proteomes" id="UP000283509"/>
    </source>
</evidence>
<dbReference type="OrthoDB" id="204305at2759"/>
<evidence type="ECO:0000256" key="1">
    <source>
        <dbReference type="SAM" id="MobiDB-lite"/>
    </source>
</evidence>
<dbReference type="Proteomes" id="UP000283509">
    <property type="component" value="Unassembled WGS sequence"/>
</dbReference>
<keyword evidence="2" id="KW-0472">Membrane</keyword>
<feature type="compositionally biased region" description="Low complexity" evidence="1">
    <location>
        <begin position="47"/>
        <end position="58"/>
    </location>
</feature>
<proteinExistence type="predicted"/>
<dbReference type="AlphaFoldDB" id="A0A3R7M5S2"/>
<feature type="transmembrane region" description="Helical" evidence="2">
    <location>
        <begin position="12"/>
        <end position="30"/>
    </location>
</feature>
<protein>
    <submittedName>
        <fullName evidence="3">Uncharacterized protein</fullName>
    </submittedName>
</protein>